<evidence type="ECO:0000256" key="1">
    <source>
        <dbReference type="SAM" id="Coils"/>
    </source>
</evidence>
<dbReference type="InterPro" id="IPR025392">
    <property type="entry name" value="DUF4124"/>
</dbReference>
<sequence length="153" mass="17603">MFIPHLRLICLTFVLSSLFATTSFAEIYKWIDKDGQINYSQQAPQGVTATIIKAPPPPAIDPNAAQQKIDQLITQQESDEQMRLEQQNQQKVEAKNELIQQQNCTIAQQQLEQYQNNPGRRLIDADGNATRITEEERQKKIEELQKNVTEYCQ</sequence>
<comment type="caution">
    <text evidence="3">The sequence shown here is derived from an EMBL/GenBank/DDBJ whole genome shotgun (WGS) entry which is preliminary data.</text>
</comment>
<proteinExistence type="predicted"/>
<feature type="coiled-coil region" evidence="1">
    <location>
        <begin position="77"/>
        <end position="104"/>
    </location>
</feature>
<reference evidence="3" key="1">
    <citation type="journal article" date="2015" name="Nature">
        <title>Complex archaea that bridge the gap between prokaryotes and eukaryotes.</title>
        <authorList>
            <person name="Spang A."/>
            <person name="Saw J.H."/>
            <person name="Jorgensen S.L."/>
            <person name="Zaremba-Niedzwiedzka K."/>
            <person name="Martijn J."/>
            <person name="Lind A.E."/>
            <person name="van Eijk R."/>
            <person name="Schleper C."/>
            <person name="Guy L."/>
            <person name="Ettema T.J."/>
        </authorList>
    </citation>
    <scope>NUCLEOTIDE SEQUENCE</scope>
</reference>
<organism evidence="3">
    <name type="scientific">marine sediment metagenome</name>
    <dbReference type="NCBI Taxonomy" id="412755"/>
    <lineage>
        <taxon>unclassified sequences</taxon>
        <taxon>metagenomes</taxon>
        <taxon>ecological metagenomes</taxon>
    </lineage>
</organism>
<dbReference type="Pfam" id="PF13511">
    <property type="entry name" value="DUF4124"/>
    <property type="match status" value="1"/>
</dbReference>
<gene>
    <name evidence="3" type="ORF">LCGC14_1169020</name>
</gene>
<name>A0A0F9LQI3_9ZZZZ</name>
<evidence type="ECO:0000313" key="3">
    <source>
        <dbReference type="EMBL" id="KKM97344.1"/>
    </source>
</evidence>
<accession>A0A0F9LQI3</accession>
<protein>
    <recommendedName>
        <fullName evidence="2">DUF4124 domain-containing protein</fullName>
    </recommendedName>
</protein>
<keyword evidence="1" id="KW-0175">Coiled coil</keyword>
<dbReference type="AlphaFoldDB" id="A0A0F9LQI3"/>
<dbReference type="EMBL" id="LAZR01005759">
    <property type="protein sequence ID" value="KKM97344.1"/>
    <property type="molecule type" value="Genomic_DNA"/>
</dbReference>
<feature type="domain" description="DUF4124" evidence="2">
    <location>
        <begin position="15"/>
        <end position="67"/>
    </location>
</feature>
<evidence type="ECO:0000259" key="2">
    <source>
        <dbReference type="Pfam" id="PF13511"/>
    </source>
</evidence>